<comment type="caution">
    <text evidence="1">The sequence shown here is derived from an EMBL/GenBank/DDBJ whole genome shotgun (WGS) entry which is preliminary data.</text>
</comment>
<name>A0A2M9CJ14_9MICO</name>
<protein>
    <submittedName>
        <fullName evidence="1">Uncharacterized SAM-binding protein YcdF (DUF218 family)</fullName>
    </submittedName>
</protein>
<dbReference type="AlphaFoldDB" id="A0A2M9CJ14"/>
<accession>A0A2M9CJ14</accession>
<organism evidence="1 2">
    <name type="scientific">Diaminobutyricimonas aerilata</name>
    <dbReference type="NCBI Taxonomy" id="1162967"/>
    <lineage>
        <taxon>Bacteria</taxon>
        <taxon>Bacillati</taxon>
        <taxon>Actinomycetota</taxon>
        <taxon>Actinomycetes</taxon>
        <taxon>Micrococcales</taxon>
        <taxon>Microbacteriaceae</taxon>
        <taxon>Diaminobutyricimonas</taxon>
    </lineage>
</organism>
<keyword evidence="2" id="KW-1185">Reference proteome</keyword>
<evidence type="ECO:0000313" key="2">
    <source>
        <dbReference type="Proteomes" id="UP000228758"/>
    </source>
</evidence>
<evidence type="ECO:0000313" key="1">
    <source>
        <dbReference type="EMBL" id="PJJ71858.1"/>
    </source>
</evidence>
<gene>
    <name evidence="1" type="ORF">CLV46_1412</name>
</gene>
<dbReference type="EMBL" id="PGFF01000001">
    <property type="protein sequence ID" value="PJJ71858.1"/>
    <property type="molecule type" value="Genomic_DNA"/>
</dbReference>
<sequence length="180" mass="20141">MFRALTALVSVIALIVIAGLPLYVFPTSDEPRKVDVVYVIGPATPSRLELARHLIVDEGISDTLLISVPEYGVRSAHRWSKCVKDPIKFDVLCEHSEPFTTQGEAQTLARLAREHGWESAAVITFTPHVTRTRLIMERCFPGDELDVIVDPAPLRPEDWVWHYVYQTGAFIKALTVATDC</sequence>
<proteinExistence type="predicted"/>
<reference evidence="1 2" key="1">
    <citation type="submission" date="2017-11" db="EMBL/GenBank/DDBJ databases">
        <title>Genomic Encyclopedia of Archaeal and Bacterial Type Strains, Phase II (KMG-II): From Individual Species to Whole Genera.</title>
        <authorList>
            <person name="Goeker M."/>
        </authorList>
    </citation>
    <scope>NUCLEOTIDE SEQUENCE [LARGE SCALE GENOMIC DNA]</scope>
    <source>
        <strain evidence="1 2">DSM 27393</strain>
    </source>
</reference>
<dbReference type="Proteomes" id="UP000228758">
    <property type="component" value="Unassembled WGS sequence"/>
</dbReference>